<sequence>MADSPLKPRIREGKVSIGTHQLYLSIHGPHRMPGEPTIVIIPGLMCSMKQWAAVRRLLEEEKKSVPFLLYERSGHNESEDSPNPPTAVNIASELNALLKAAEVEPPYVLVCHSYGGIISREFIHLKQTNGEDGDISGIVFVDANQEKNIQLWPNPEFGPDIWKGIDYLEAVTKDLRALTAEEWKDMTEAHSTERSQRTQAAELKSYPGSVRALADRKQLGREPPLLGSRPVSVLRGDTLRDERLLYNLGVAAGNGTEEQRAMYRKKLETFKELDVSFQREHLLLSTNSHFVQTKNGGHNVHLQEPMLIVEEIGWVLQELDKAKAQ</sequence>
<dbReference type="Proteomes" id="UP000256328">
    <property type="component" value="Unassembled WGS sequence"/>
</dbReference>
<organism evidence="2 3">
    <name type="scientific">Coleophoma crateriformis</name>
    <dbReference type="NCBI Taxonomy" id="565419"/>
    <lineage>
        <taxon>Eukaryota</taxon>
        <taxon>Fungi</taxon>
        <taxon>Dikarya</taxon>
        <taxon>Ascomycota</taxon>
        <taxon>Pezizomycotina</taxon>
        <taxon>Leotiomycetes</taxon>
        <taxon>Helotiales</taxon>
        <taxon>Dermateaceae</taxon>
        <taxon>Coleophoma</taxon>
    </lineage>
</organism>
<proteinExistence type="predicted"/>
<protein>
    <recommendedName>
        <fullName evidence="1">AB hydrolase-1 domain-containing protein</fullName>
    </recommendedName>
</protein>
<gene>
    <name evidence="2" type="ORF">BP5796_06773</name>
</gene>
<dbReference type="Gene3D" id="3.40.50.1820">
    <property type="entry name" value="alpha/beta hydrolase"/>
    <property type="match status" value="1"/>
</dbReference>
<evidence type="ECO:0000259" key="1">
    <source>
        <dbReference type="Pfam" id="PF12697"/>
    </source>
</evidence>
<dbReference type="InterPro" id="IPR029058">
    <property type="entry name" value="AB_hydrolase_fold"/>
</dbReference>
<dbReference type="AlphaFoldDB" id="A0A3D8RPD6"/>
<dbReference type="InterPro" id="IPR000073">
    <property type="entry name" value="AB_hydrolase_1"/>
</dbReference>
<reference evidence="2 3" key="1">
    <citation type="journal article" date="2018" name="IMA Fungus">
        <title>IMA Genome-F 9: Draft genome sequence of Annulohypoxylon stygium, Aspergillus mulundensis, Berkeleyomyces basicola (syn. Thielaviopsis basicola), Ceratocystis smalleyi, two Cercospora beticola strains, Coleophoma cylindrospora, Fusarium fracticaudum, Phialophora cf. hyalina, and Morchella septimelata.</title>
        <authorList>
            <person name="Wingfield B.D."/>
            <person name="Bills G.F."/>
            <person name="Dong Y."/>
            <person name="Huang W."/>
            <person name="Nel W.J."/>
            <person name="Swalarsk-Parry B.S."/>
            <person name="Vaghefi N."/>
            <person name="Wilken P.M."/>
            <person name="An Z."/>
            <person name="de Beer Z.W."/>
            <person name="De Vos L."/>
            <person name="Chen L."/>
            <person name="Duong T.A."/>
            <person name="Gao Y."/>
            <person name="Hammerbacher A."/>
            <person name="Kikkert J.R."/>
            <person name="Li Y."/>
            <person name="Li H."/>
            <person name="Li K."/>
            <person name="Li Q."/>
            <person name="Liu X."/>
            <person name="Ma X."/>
            <person name="Naidoo K."/>
            <person name="Pethybridge S.J."/>
            <person name="Sun J."/>
            <person name="Steenkamp E.T."/>
            <person name="van der Nest M.A."/>
            <person name="van Wyk S."/>
            <person name="Wingfield M.J."/>
            <person name="Xiong C."/>
            <person name="Yue Q."/>
            <person name="Zhang X."/>
        </authorList>
    </citation>
    <scope>NUCLEOTIDE SEQUENCE [LARGE SCALE GENOMIC DNA]</scope>
    <source>
        <strain evidence="2 3">BP5796</strain>
    </source>
</reference>
<dbReference type="EMBL" id="PDLN01000009">
    <property type="protein sequence ID" value="RDW75952.1"/>
    <property type="molecule type" value="Genomic_DNA"/>
</dbReference>
<evidence type="ECO:0000313" key="3">
    <source>
        <dbReference type="Proteomes" id="UP000256328"/>
    </source>
</evidence>
<keyword evidence="3" id="KW-1185">Reference proteome</keyword>
<dbReference type="SUPFAM" id="SSF53474">
    <property type="entry name" value="alpha/beta-Hydrolases"/>
    <property type="match status" value="1"/>
</dbReference>
<accession>A0A3D8RPD6</accession>
<evidence type="ECO:0000313" key="2">
    <source>
        <dbReference type="EMBL" id="RDW75952.1"/>
    </source>
</evidence>
<name>A0A3D8RPD6_9HELO</name>
<feature type="domain" description="AB hydrolase-1" evidence="1">
    <location>
        <begin position="38"/>
        <end position="306"/>
    </location>
</feature>
<comment type="caution">
    <text evidence="2">The sequence shown here is derived from an EMBL/GenBank/DDBJ whole genome shotgun (WGS) entry which is preliminary data.</text>
</comment>
<dbReference type="Pfam" id="PF12697">
    <property type="entry name" value="Abhydrolase_6"/>
    <property type="match status" value="1"/>
</dbReference>
<dbReference type="OrthoDB" id="294702at2759"/>